<reference evidence="1" key="1">
    <citation type="journal article" date="2023" name="bioRxiv">
        <title>Scaffold-level genome assemblies of two parasitoid biocontrol wasps reveal the parthenogenesis mechanism and an associated novel virus.</title>
        <authorList>
            <person name="Inwood S."/>
            <person name="Skelly J."/>
            <person name="Guhlin J."/>
            <person name="Harrop T."/>
            <person name="Goldson S."/>
            <person name="Dearden P."/>
        </authorList>
    </citation>
    <scope>NUCLEOTIDE SEQUENCE</scope>
    <source>
        <strain evidence="1">Irish</strain>
        <tissue evidence="1">Whole body</tissue>
    </source>
</reference>
<organism evidence="1 2">
    <name type="scientific">Microctonus aethiopoides</name>
    <dbReference type="NCBI Taxonomy" id="144406"/>
    <lineage>
        <taxon>Eukaryota</taxon>
        <taxon>Metazoa</taxon>
        <taxon>Ecdysozoa</taxon>
        <taxon>Arthropoda</taxon>
        <taxon>Hexapoda</taxon>
        <taxon>Insecta</taxon>
        <taxon>Pterygota</taxon>
        <taxon>Neoptera</taxon>
        <taxon>Endopterygota</taxon>
        <taxon>Hymenoptera</taxon>
        <taxon>Apocrita</taxon>
        <taxon>Ichneumonoidea</taxon>
        <taxon>Braconidae</taxon>
        <taxon>Euphorinae</taxon>
        <taxon>Microctonus</taxon>
    </lineage>
</organism>
<sequence>MDEGAKFALIVFIEDPGQLKIDIVPTNWIYYNETNDKLYCPFIDVCNEHNVELLNSLVKRRPSPLSTWKSYAIDIRGTA</sequence>
<protein>
    <submittedName>
        <fullName evidence="1">Uncharacterized protein</fullName>
    </submittedName>
</protein>
<proteinExistence type="predicted"/>
<feature type="non-terminal residue" evidence="1">
    <location>
        <position position="79"/>
    </location>
</feature>
<evidence type="ECO:0000313" key="2">
    <source>
        <dbReference type="Proteomes" id="UP001168990"/>
    </source>
</evidence>
<gene>
    <name evidence="1" type="ORF">PV328_012456</name>
</gene>
<keyword evidence="2" id="KW-1185">Reference proteome</keyword>
<dbReference type="Proteomes" id="UP001168990">
    <property type="component" value="Unassembled WGS sequence"/>
</dbReference>
<dbReference type="EMBL" id="JAQQBS010001385">
    <property type="protein sequence ID" value="KAK0167668.1"/>
    <property type="molecule type" value="Genomic_DNA"/>
</dbReference>
<accession>A0AA39FDW0</accession>
<name>A0AA39FDW0_9HYME</name>
<evidence type="ECO:0000313" key="1">
    <source>
        <dbReference type="EMBL" id="KAK0167668.1"/>
    </source>
</evidence>
<reference evidence="1" key="2">
    <citation type="submission" date="2023-03" db="EMBL/GenBank/DDBJ databases">
        <authorList>
            <person name="Inwood S.N."/>
            <person name="Skelly J.G."/>
            <person name="Guhlin J."/>
            <person name="Harrop T.W.R."/>
            <person name="Goldson S.G."/>
            <person name="Dearden P.K."/>
        </authorList>
    </citation>
    <scope>NUCLEOTIDE SEQUENCE</scope>
    <source>
        <strain evidence="1">Irish</strain>
        <tissue evidence="1">Whole body</tissue>
    </source>
</reference>
<dbReference type="AlphaFoldDB" id="A0AA39FDW0"/>
<comment type="caution">
    <text evidence="1">The sequence shown here is derived from an EMBL/GenBank/DDBJ whole genome shotgun (WGS) entry which is preliminary data.</text>
</comment>